<dbReference type="VEuPathDB" id="TrichDB:TVAGG3_1057900"/>
<protein>
    <submittedName>
        <fullName evidence="2">Uncharacterized protein</fullName>
    </submittedName>
</protein>
<keyword evidence="3" id="KW-1185">Reference proteome</keyword>
<dbReference type="InParanoid" id="A2F9S2"/>
<dbReference type="KEGG" id="tva:4756119"/>
<feature type="transmembrane region" description="Helical" evidence="1">
    <location>
        <begin position="53"/>
        <end position="74"/>
    </location>
</feature>
<reference evidence="2" key="1">
    <citation type="submission" date="2006-10" db="EMBL/GenBank/DDBJ databases">
        <authorList>
            <person name="Amadeo P."/>
            <person name="Zhao Q."/>
            <person name="Wortman J."/>
            <person name="Fraser-Liggett C."/>
            <person name="Carlton J."/>
        </authorList>
    </citation>
    <scope>NUCLEOTIDE SEQUENCE</scope>
    <source>
        <strain evidence="2">G3</strain>
    </source>
</reference>
<organism evidence="2 3">
    <name type="scientific">Trichomonas vaginalis (strain ATCC PRA-98 / G3)</name>
    <dbReference type="NCBI Taxonomy" id="412133"/>
    <lineage>
        <taxon>Eukaryota</taxon>
        <taxon>Metamonada</taxon>
        <taxon>Parabasalia</taxon>
        <taxon>Trichomonadida</taxon>
        <taxon>Trichomonadidae</taxon>
        <taxon>Trichomonas</taxon>
    </lineage>
</organism>
<feature type="transmembrane region" description="Helical" evidence="1">
    <location>
        <begin position="27"/>
        <end position="47"/>
    </location>
</feature>
<evidence type="ECO:0000256" key="1">
    <source>
        <dbReference type="SAM" id="Phobius"/>
    </source>
</evidence>
<name>A2F9S2_TRIV3</name>
<keyword evidence="1" id="KW-1133">Transmembrane helix</keyword>
<gene>
    <name evidence="2" type="ORF">TVAG_176900</name>
</gene>
<dbReference type="EMBL" id="DS113680">
    <property type="protein sequence ID" value="EAX98320.1"/>
    <property type="molecule type" value="Genomic_DNA"/>
</dbReference>
<keyword evidence="1" id="KW-0812">Transmembrane</keyword>
<dbReference type="AlphaFoldDB" id="A2F9S2"/>
<dbReference type="Proteomes" id="UP000001542">
    <property type="component" value="Unassembled WGS sequence"/>
</dbReference>
<reference evidence="2" key="2">
    <citation type="journal article" date="2007" name="Science">
        <title>Draft genome sequence of the sexually transmitted pathogen Trichomonas vaginalis.</title>
        <authorList>
            <person name="Carlton J.M."/>
            <person name="Hirt R.P."/>
            <person name="Silva J.C."/>
            <person name="Delcher A.L."/>
            <person name="Schatz M."/>
            <person name="Zhao Q."/>
            <person name="Wortman J.R."/>
            <person name="Bidwell S.L."/>
            <person name="Alsmark U.C.M."/>
            <person name="Besteiro S."/>
            <person name="Sicheritz-Ponten T."/>
            <person name="Noel C.J."/>
            <person name="Dacks J.B."/>
            <person name="Foster P.G."/>
            <person name="Simillion C."/>
            <person name="Van de Peer Y."/>
            <person name="Miranda-Saavedra D."/>
            <person name="Barton G.J."/>
            <person name="Westrop G.D."/>
            <person name="Mueller S."/>
            <person name="Dessi D."/>
            <person name="Fiori P.L."/>
            <person name="Ren Q."/>
            <person name="Paulsen I."/>
            <person name="Zhang H."/>
            <person name="Bastida-Corcuera F.D."/>
            <person name="Simoes-Barbosa A."/>
            <person name="Brown M.T."/>
            <person name="Hayes R.D."/>
            <person name="Mukherjee M."/>
            <person name="Okumura C.Y."/>
            <person name="Schneider R."/>
            <person name="Smith A.J."/>
            <person name="Vanacova S."/>
            <person name="Villalvazo M."/>
            <person name="Haas B.J."/>
            <person name="Pertea M."/>
            <person name="Feldblyum T.V."/>
            <person name="Utterback T.R."/>
            <person name="Shu C.L."/>
            <person name="Osoegawa K."/>
            <person name="de Jong P.J."/>
            <person name="Hrdy I."/>
            <person name="Horvathova L."/>
            <person name="Zubacova Z."/>
            <person name="Dolezal P."/>
            <person name="Malik S.B."/>
            <person name="Logsdon J.M. Jr."/>
            <person name="Henze K."/>
            <person name="Gupta A."/>
            <person name="Wang C.C."/>
            <person name="Dunne R.L."/>
            <person name="Upcroft J.A."/>
            <person name="Upcroft P."/>
            <person name="White O."/>
            <person name="Salzberg S.L."/>
            <person name="Tang P."/>
            <person name="Chiu C.-H."/>
            <person name="Lee Y.-S."/>
            <person name="Embley T.M."/>
            <person name="Coombs G.H."/>
            <person name="Mottram J.C."/>
            <person name="Tachezy J."/>
            <person name="Fraser-Liggett C.M."/>
            <person name="Johnson P.J."/>
        </authorList>
    </citation>
    <scope>NUCLEOTIDE SEQUENCE [LARGE SCALE GENOMIC DNA]</scope>
    <source>
        <strain evidence="2">G3</strain>
    </source>
</reference>
<proteinExistence type="predicted"/>
<sequence length="119" mass="13453">MIKAHRIIALVSEKPSLMNKIKRSRKVVSFAYSLSLITLTIYIILYLTGIPEFVCALIMEIGCFLCTFGLLWFYTDVPPRAPANSFQHMNLKPIYLHSPCGAELALIVCPLHTNFESSF</sequence>
<keyword evidence="1" id="KW-0472">Membrane</keyword>
<evidence type="ECO:0000313" key="3">
    <source>
        <dbReference type="Proteomes" id="UP000001542"/>
    </source>
</evidence>
<dbReference type="RefSeq" id="XP_001311250.1">
    <property type="nucleotide sequence ID" value="XM_001311249.1"/>
</dbReference>
<evidence type="ECO:0000313" key="2">
    <source>
        <dbReference type="EMBL" id="EAX98320.1"/>
    </source>
</evidence>
<dbReference type="VEuPathDB" id="TrichDB:TVAG_176900"/>
<accession>A2F9S2</accession>